<keyword evidence="2" id="KW-1003">Cell membrane</keyword>
<dbReference type="GO" id="GO:0016755">
    <property type="term" value="F:aminoacyltransferase activity"/>
    <property type="evidence" value="ECO:0007669"/>
    <property type="project" value="TreeGrafter"/>
</dbReference>
<feature type="transmembrane region" description="Helical" evidence="6">
    <location>
        <begin position="362"/>
        <end position="378"/>
    </location>
</feature>
<proteinExistence type="predicted"/>
<sequence>MKKVINFFKTNESKIKIGFSLSIFILVLVEFFRLSKTISWPTLQSAFASIPPFNIVLMILIGLVAVMPMIGYDVIFNRLLGTSHSKKYIIENSWSINTINNMIGFGGIVDVGLRLALYSDGIDNGKSIKVLSRLLPYFSSGLSVLSTVILLFAGLFTEGSYLHRFLIIFVVAAFYFPVVLWISSRENLTFFGNVERKVRLELTLISVLEWSGCVGSFLAVGYLMGFHFSIVQVAGAYILAILFGMISFIPGGIGSFDLTMMTALTMMGFASTDVILWTLLYRMVYDILPFALGVVLFVKNLGKTINDHYKGIPKELTVTLLRRLIYGLVVLFGIFLVLSATIPEKVNQIHWLKQMNPIHANLIWQFPSILIGSLYILLGRSLLERVRQALPFGIGLIFVSLIWINAKSFSNFTSLYLIILLLLLVFFKNNLTVDRLIYSWESLLKDSVIFLGLIISYLFLGMPHYLIHHKEILQLNKFAISFLGTIIVVGICYTIIVHLLRKSSKKLGESFDAEAYRQFLDTHGNTSDRFLPFLGDKQLFWYPNKPEASVVLQFSLDNNKAVVMGEPIGDKDNFQPAINAFIRAARDLNYSPVFYEIGQELTLYLHECGFEFMKFGESALVHLQDFTLTGKSSKSFRRALNFVEKEGFTFDIIQPPYAPELITQLRSISDSWLDGRQEKGFSLGFFKEDYLQITPMALVRNDKGKIVAFANIILAEEESVVTVDLMRYDKEESPSGVMDYLFISLFLHYKEEGYRYFDLGMAPLSNVGINKDSFIQERIGFLVYSFTSRFYSFEGLRKYKQKFAPEWQPRYISYMKSSWLACDLLAIYRLDNRTLDQD</sequence>
<dbReference type="EMBL" id="VUNP01000018">
    <property type="protein sequence ID" value="MST53821.1"/>
    <property type="molecule type" value="Genomic_DNA"/>
</dbReference>
<dbReference type="OrthoDB" id="145485at2"/>
<feature type="transmembrane region" description="Helical" evidence="6">
    <location>
        <begin position="230"/>
        <end position="249"/>
    </location>
</feature>
<evidence type="ECO:0000256" key="5">
    <source>
        <dbReference type="ARBA" id="ARBA00023136"/>
    </source>
</evidence>
<protein>
    <submittedName>
        <fullName evidence="8">Bifunctional lysylphosphatidylglycerol flippase/synthetase MprF</fullName>
    </submittedName>
</protein>
<dbReference type="InterPro" id="IPR024320">
    <property type="entry name" value="LPG_synthase_C"/>
</dbReference>
<evidence type="ECO:0000313" key="9">
    <source>
        <dbReference type="Proteomes" id="UP000471052"/>
    </source>
</evidence>
<evidence type="ECO:0000256" key="2">
    <source>
        <dbReference type="ARBA" id="ARBA00022475"/>
    </source>
</evidence>
<dbReference type="GO" id="GO:0005886">
    <property type="term" value="C:plasma membrane"/>
    <property type="evidence" value="ECO:0007669"/>
    <property type="project" value="UniProtKB-SubCell"/>
</dbReference>
<comment type="subcellular location">
    <subcellularLocation>
        <location evidence="1">Cell membrane</location>
        <topology evidence="1">Multi-pass membrane protein</topology>
    </subcellularLocation>
</comment>
<feature type="transmembrane region" description="Helical" evidence="6">
    <location>
        <begin position="55"/>
        <end position="76"/>
    </location>
</feature>
<feature type="transmembrane region" description="Helical" evidence="6">
    <location>
        <begin position="448"/>
        <end position="466"/>
    </location>
</feature>
<evidence type="ECO:0000313" key="8">
    <source>
        <dbReference type="EMBL" id="MST53821.1"/>
    </source>
</evidence>
<dbReference type="InterPro" id="IPR016181">
    <property type="entry name" value="Acyl_CoA_acyltransferase"/>
</dbReference>
<name>A0A6N7X2I4_STRAY</name>
<dbReference type="RefSeq" id="WP_154454952.1">
    <property type="nucleotide sequence ID" value="NZ_VUNP01000018.1"/>
</dbReference>
<dbReference type="SUPFAM" id="SSF55729">
    <property type="entry name" value="Acyl-CoA N-acyltransferases (Nat)"/>
    <property type="match status" value="1"/>
</dbReference>
<keyword evidence="4 6" id="KW-1133">Transmembrane helix</keyword>
<dbReference type="Pfam" id="PF09924">
    <property type="entry name" value="LPG_synthase_C"/>
    <property type="match status" value="1"/>
</dbReference>
<feature type="transmembrane region" description="Helical" evidence="6">
    <location>
        <begin position="390"/>
        <end position="406"/>
    </location>
</feature>
<dbReference type="Proteomes" id="UP000471052">
    <property type="component" value="Unassembled WGS sequence"/>
</dbReference>
<evidence type="ECO:0000259" key="7">
    <source>
        <dbReference type="Pfam" id="PF09924"/>
    </source>
</evidence>
<comment type="caution">
    <text evidence="8">The sequence shown here is derived from an EMBL/GenBank/DDBJ whole genome shotgun (WGS) entry which is preliminary data.</text>
</comment>
<accession>A0A6N7X2I4</accession>
<feature type="transmembrane region" description="Helical" evidence="6">
    <location>
        <begin position="478"/>
        <end position="500"/>
    </location>
</feature>
<feature type="domain" description="Phosphatidylglycerol lysyltransferase C-terminal" evidence="7">
    <location>
        <begin position="518"/>
        <end position="813"/>
    </location>
</feature>
<dbReference type="InterPro" id="IPR051211">
    <property type="entry name" value="PG_lysyltransferase"/>
</dbReference>
<dbReference type="NCBIfam" id="NF033480">
    <property type="entry name" value="bifunc_MprF"/>
    <property type="match status" value="1"/>
</dbReference>
<feature type="transmembrane region" description="Helical" evidence="6">
    <location>
        <begin position="134"/>
        <end position="155"/>
    </location>
</feature>
<evidence type="ECO:0000256" key="6">
    <source>
        <dbReference type="SAM" id="Phobius"/>
    </source>
</evidence>
<dbReference type="PANTHER" id="PTHR34697:SF2">
    <property type="entry name" value="PHOSPHATIDYLGLYCEROL LYSYLTRANSFERASE"/>
    <property type="match status" value="1"/>
</dbReference>
<evidence type="ECO:0000256" key="1">
    <source>
        <dbReference type="ARBA" id="ARBA00004651"/>
    </source>
</evidence>
<feature type="transmembrane region" description="Helical" evidence="6">
    <location>
        <begin position="323"/>
        <end position="342"/>
    </location>
</feature>
<evidence type="ECO:0000256" key="4">
    <source>
        <dbReference type="ARBA" id="ARBA00022989"/>
    </source>
</evidence>
<feature type="transmembrane region" description="Helical" evidence="6">
    <location>
        <begin position="283"/>
        <end position="302"/>
    </location>
</feature>
<gene>
    <name evidence="8" type="primary">mprF</name>
    <name evidence="8" type="ORF">FYJ82_05350</name>
</gene>
<dbReference type="PANTHER" id="PTHR34697">
    <property type="entry name" value="PHOSPHATIDYLGLYCEROL LYSYLTRANSFERASE"/>
    <property type="match status" value="1"/>
</dbReference>
<dbReference type="AlphaFoldDB" id="A0A6N7X2I4"/>
<organism evidence="8 9">
    <name type="scientific">Streptococcus alactolyticus</name>
    <dbReference type="NCBI Taxonomy" id="29389"/>
    <lineage>
        <taxon>Bacteria</taxon>
        <taxon>Bacillati</taxon>
        <taxon>Bacillota</taxon>
        <taxon>Bacilli</taxon>
        <taxon>Lactobacillales</taxon>
        <taxon>Streptococcaceae</taxon>
        <taxon>Streptococcus</taxon>
    </lineage>
</organism>
<feature type="transmembrane region" description="Helical" evidence="6">
    <location>
        <begin position="412"/>
        <end position="427"/>
    </location>
</feature>
<feature type="transmembrane region" description="Helical" evidence="6">
    <location>
        <begin position="161"/>
        <end position="182"/>
    </location>
</feature>
<keyword evidence="5 6" id="KW-0472">Membrane</keyword>
<feature type="transmembrane region" description="Helical" evidence="6">
    <location>
        <begin position="15"/>
        <end position="35"/>
    </location>
</feature>
<evidence type="ECO:0000256" key="3">
    <source>
        <dbReference type="ARBA" id="ARBA00022692"/>
    </source>
</evidence>
<keyword evidence="3 6" id="KW-0812">Transmembrane</keyword>
<reference evidence="8 9" key="1">
    <citation type="submission" date="2019-08" db="EMBL/GenBank/DDBJ databases">
        <title>In-depth cultivation of the pig gut microbiome towards novel bacterial diversity and tailored functional studies.</title>
        <authorList>
            <person name="Wylensek D."/>
            <person name="Hitch T.C.A."/>
            <person name="Clavel T."/>
        </authorList>
    </citation>
    <scope>NUCLEOTIDE SEQUENCE [LARGE SCALE GENOMIC DNA]</scope>
    <source>
        <strain evidence="8 9">BL-178-WT-3A</strain>
    </source>
</reference>
<feature type="transmembrane region" description="Helical" evidence="6">
    <location>
        <begin position="202"/>
        <end position="224"/>
    </location>
</feature>
<dbReference type="GO" id="GO:0055091">
    <property type="term" value="P:phospholipid homeostasis"/>
    <property type="evidence" value="ECO:0007669"/>
    <property type="project" value="TreeGrafter"/>
</dbReference>